<dbReference type="Pfam" id="PF12320">
    <property type="entry name" value="SbcD_C"/>
    <property type="match status" value="1"/>
</dbReference>
<feature type="domain" description="Calcineurin-like phosphoesterase" evidence="8">
    <location>
        <begin position="1"/>
        <end position="235"/>
    </location>
</feature>
<keyword evidence="6 7" id="KW-0269">Exonuclease</keyword>
<reference evidence="11 13" key="1">
    <citation type="submission" date="2017-09" db="EMBL/GenBank/DDBJ databases">
        <title>Genomics of the genus Arcobacter.</title>
        <authorList>
            <person name="Perez-Cataluna A."/>
            <person name="Figueras M.J."/>
            <person name="Salas-Masso N."/>
        </authorList>
    </citation>
    <scope>NUCLEOTIDE SEQUENCE [LARGE SCALE GENOMIC DNA]</scope>
    <source>
        <strain evidence="11 13">LMG 6621</strain>
    </source>
</reference>
<comment type="subunit">
    <text evidence="2 7">Heterodimer of SbcC and SbcD.</text>
</comment>
<evidence type="ECO:0000313" key="11">
    <source>
        <dbReference type="EMBL" id="RXI25372.1"/>
    </source>
</evidence>
<dbReference type="InterPro" id="IPR004843">
    <property type="entry name" value="Calcineurin-like_PHP"/>
</dbReference>
<evidence type="ECO:0000256" key="2">
    <source>
        <dbReference type="ARBA" id="ARBA00011322"/>
    </source>
</evidence>
<dbReference type="PANTHER" id="PTHR30337">
    <property type="entry name" value="COMPONENT OF ATP-DEPENDENT DSDNA EXONUCLEASE"/>
    <property type="match status" value="1"/>
</dbReference>
<keyword evidence="4 7" id="KW-0540">Nuclease</keyword>
<evidence type="ECO:0000259" key="8">
    <source>
        <dbReference type="Pfam" id="PF00149"/>
    </source>
</evidence>
<dbReference type="GO" id="GO:0006310">
    <property type="term" value="P:DNA recombination"/>
    <property type="evidence" value="ECO:0007669"/>
    <property type="project" value="UniProtKB-KW"/>
</dbReference>
<organism evidence="10 12">
    <name type="scientific">Aliarcobacter skirrowii CCUG 10374</name>
    <dbReference type="NCBI Taxonomy" id="1032239"/>
    <lineage>
        <taxon>Bacteria</taxon>
        <taxon>Pseudomonadati</taxon>
        <taxon>Campylobacterota</taxon>
        <taxon>Epsilonproteobacteria</taxon>
        <taxon>Campylobacterales</taxon>
        <taxon>Arcobacteraceae</taxon>
        <taxon>Aliarcobacter</taxon>
    </lineage>
</organism>
<evidence type="ECO:0000313" key="10">
    <source>
        <dbReference type="EMBL" id="AXX84643.1"/>
    </source>
</evidence>
<dbReference type="GO" id="GO:0004519">
    <property type="term" value="F:endonuclease activity"/>
    <property type="evidence" value="ECO:0007669"/>
    <property type="project" value="UniProtKB-KW"/>
</dbReference>
<reference evidence="10 12" key="2">
    <citation type="submission" date="2018-08" db="EMBL/GenBank/DDBJ databases">
        <title>Complete genome of the Arcobacter skirrowii type strain LMG 6621.</title>
        <authorList>
            <person name="Miller W.G."/>
            <person name="Yee E."/>
            <person name="Bono J.L."/>
        </authorList>
    </citation>
    <scope>NUCLEOTIDE SEQUENCE [LARGE SCALE GENOMIC DNA]</scope>
    <source>
        <strain evidence="10 12">CCUG 10374</strain>
    </source>
</reference>
<sequence>MKILHTSDWHLGQNFMGKSRVDEHEAFLFWLLKIIKEKHVEVLVISGDIFDTGTPPNYALELYYNFLKELSNIKTLITTIITAGNHDSVSTLKAPKQLLEVLNVHVITTGDEDENVIIPINKNDDLISIVCAVPFLRDSVIRESLSGITISEKEKLANSGIKAYYENCYKKALELKQEKSKKDKNIPIIAMGHLTTVGSRSSQSERDIYIGGTIDIGGDYLASMFDYVALGHLHINQIVGKNEHVRYSGSPIPLSFSESKNIKKVNLVSFTQNNINIEELEIPLFRKLIVIKGNFEIIKNELTKIEDKNSWIEVHIKDDNAMYANNEIRQLASKLELTLLAVKIDKSEKQLKANELKVISLDELSVEQVFEKRLELEDLEDKELEKELLLNFKEVVSKVQSL</sequence>
<evidence type="ECO:0000259" key="9">
    <source>
        <dbReference type="Pfam" id="PF12320"/>
    </source>
</evidence>
<keyword evidence="7" id="KW-0235">DNA replication</keyword>
<keyword evidence="7" id="KW-0255">Endonuclease</keyword>
<dbReference type="AlphaFoldDB" id="A0AAD0WN81"/>
<dbReference type="GeneID" id="61750576"/>
<dbReference type="RefSeq" id="WP_115588557.1">
    <property type="nucleotide sequence ID" value="NZ_CP032099.1"/>
</dbReference>
<keyword evidence="13" id="KW-1185">Reference proteome</keyword>
<dbReference type="Proteomes" id="UP000290580">
    <property type="component" value="Unassembled WGS sequence"/>
</dbReference>
<comment type="function">
    <text evidence="7">SbcCD cleaves DNA hairpin structures. These structures can inhibit DNA replication and are intermediates in certain DNA recombination reactions. The complex acts as a 3'-&gt;5' double strand exonuclease that can open hairpins. It also has a 5' single-strand endonuclease activity.</text>
</comment>
<comment type="similarity">
    <text evidence="1 7">Belongs to the SbcD family.</text>
</comment>
<evidence type="ECO:0000256" key="3">
    <source>
        <dbReference type="ARBA" id="ARBA00013365"/>
    </source>
</evidence>
<proteinExistence type="inferred from homology"/>
<evidence type="ECO:0000256" key="6">
    <source>
        <dbReference type="ARBA" id="ARBA00022839"/>
    </source>
</evidence>
<dbReference type="CDD" id="cd00840">
    <property type="entry name" value="MPP_Mre11_N"/>
    <property type="match status" value="1"/>
</dbReference>
<dbReference type="InterPro" id="IPR041796">
    <property type="entry name" value="Mre11_N"/>
</dbReference>
<dbReference type="SUPFAM" id="SSF56300">
    <property type="entry name" value="Metallo-dependent phosphatases"/>
    <property type="match status" value="1"/>
</dbReference>
<evidence type="ECO:0000256" key="7">
    <source>
        <dbReference type="RuleBase" id="RU363069"/>
    </source>
</evidence>
<dbReference type="InterPro" id="IPR050535">
    <property type="entry name" value="DNA_Repair-Maintenance_Comp"/>
</dbReference>
<name>A0AAD0WN81_9BACT</name>
<dbReference type="Gene3D" id="3.60.21.10">
    <property type="match status" value="1"/>
</dbReference>
<keyword evidence="7" id="KW-0233">DNA recombination</keyword>
<dbReference type="EMBL" id="CP032099">
    <property type="protein sequence ID" value="AXX84643.1"/>
    <property type="molecule type" value="Genomic_DNA"/>
</dbReference>
<dbReference type="Proteomes" id="UP000262029">
    <property type="component" value="Chromosome"/>
</dbReference>
<dbReference type="InterPro" id="IPR004593">
    <property type="entry name" value="SbcD"/>
</dbReference>
<dbReference type="GO" id="GO:0006260">
    <property type="term" value="P:DNA replication"/>
    <property type="evidence" value="ECO:0007669"/>
    <property type="project" value="UniProtKB-KW"/>
</dbReference>
<evidence type="ECO:0000313" key="12">
    <source>
        <dbReference type="Proteomes" id="UP000262029"/>
    </source>
</evidence>
<evidence type="ECO:0000256" key="4">
    <source>
        <dbReference type="ARBA" id="ARBA00022722"/>
    </source>
</evidence>
<dbReference type="GO" id="GO:0008408">
    <property type="term" value="F:3'-5' exonuclease activity"/>
    <property type="evidence" value="ECO:0007669"/>
    <property type="project" value="InterPro"/>
</dbReference>
<evidence type="ECO:0000313" key="13">
    <source>
        <dbReference type="Proteomes" id="UP000290580"/>
    </source>
</evidence>
<feature type="domain" description="Nuclease SbcCD subunit D C-terminal" evidence="9">
    <location>
        <begin position="285"/>
        <end position="377"/>
    </location>
</feature>
<keyword evidence="5 7" id="KW-0378">Hydrolase</keyword>
<dbReference type="EMBL" id="NXIC01000005">
    <property type="protein sequence ID" value="RXI25372.1"/>
    <property type="molecule type" value="Genomic_DNA"/>
</dbReference>
<dbReference type="InterPro" id="IPR026843">
    <property type="entry name" value="SbcD_C"/>
</dbReference>
<protein>
    <recommendedName>
        <fullName evidence="3 7">Nuclease SbcCD subunit D</fullName>
    </recommendedName>
</protein>
<gene>
    <name evidence="7 10" type="primary">sbcD</name>
    <name evidence="10" type="ORF">ASKIR_0823</name>
    <name evidence="11" type="ORF">CP959_08060</name>
</gene>
<dbReference type="NCBIfam" id="TIGR00619">
    <property type="entry name" value="sbcd"/>
    <property type="match status" value="1"/>
</dbReference>
<dbReference type="PANTHER" id="PTHR30337:SF0">
    <property type="entry name" value="NUCLEASE SBCCD SUBUNIT D"/>
    <property type="match status" value="1"/>
</dbReference>
<dbReference type="Pfam" id="PF00149">
    <property type="entry name" value="Metallophos"/>
    <property type="match status" value="1"/>
</dbReference>
<accession>A0AAD0WN81</accession>
<dbReference type="InterPro" id="IPR029052">
    <property type="entry name" value="Metallo-depent_PP-like"/>
</dbReference>
<evidence type="ECO:0000256" key="1">
    <source>
        <dbReference type="ARBA" id="ARBA00010555"/>
    </source>
</evidence>
<evidence type="ECO:0000256" key="5">
    <source>
        <dbReference type="ARBA" id="ARBA00022801"/>
    </source>
</evidence>